<dbReference type="EMBL" id="KV921391">
    <property type="protein sequence ID" value="ORE16293.1"/>
    <property type="molecule type" value="Genomic_DNA"/>
</dbReference>
<organism evidence="2 3">
    <name type="scientific">Rhizopus microsporus</name>
    <dbReference type="NCBI Taxonomy" id="58291"/>
    <lineage>
        <taxon>Eukaryota</taxon>
        <taxon>Fungi</taxon>
        <taxon>Fungi incertae sedis</taxon>
        <taxon>Mucoromycota</taxon>
        <taxon>Mucoromycotina</taxon>
        <taxon>Mucoromycetes</taxon>
        <taxon>Mucorales</taxon>
        <taxon>Mucorineae</taxon>
        <taxon>Rhizopodaceae</taxon>
        <taxon>Rhizopus</taxon>
    </lineage>
</organism>
<sequence length="299" mass="34701">MSEPPVTFGLEIKSYHFCIPLEPYLRLLCNSTCNAPFHTDNLTNSYHNQLHVDRLIYLLFQVVILDYWQDTIKAVHDFDGFHLIVNEEKKKKAAHNIDYGVACFMVQLLKENIYQCRSFTEDILFYKVNTKEDFLKNGSCSDQTKMYKHFFLVSHVIISAIFFLYSYPCCSERKRLYVPNEDIESADQSVRILLAKCNEKIKQLKCNPKGLDNLITNRFQIIAHVATVYYYKVGGALSYGPVLLACINCCNLCEKVMAQTPFTLSKVRISCMNYMFISFFFLFDIVFMGLSDFSLGFDM</sequence>
<keyword evidence="1" id="KW-1133">Transmembrane helix</keyword>
<accession>A0A1X0RW54</accession>
<gene>
    <name evidence="2" type="ORF">BCV71DRAFT_236812</name>
</gene>
<name>A0A1X0RW54_RHIZD</name>
<dbReference type="VEuPathDB" id="FungiDB:BCV72DRAFT_261837"/>
<reference evidence="2 3" key="1">
    <citation type="journal article" date="2016" name="Proc. Natl. Acad. Sci. U.S.A.">
        <title>Lipid metabolic changes in an early divergent fungus govern the establishment of a mutualistic symbiosis with endobacteria.</title>
        <authorList>
            <person name="Lastovetsky O.A."/>
            <person name="Gaspar M.L."/>
            <person name="Mondo S.J."/>
            <person name="LaButti K.M."/>
            <person name="Sandor L."/>
            <person name="Grigoriev I.V."/>
            <person name="Henry S.A."/>
            <person name="Pawlowska T.E."/>
        </authorList>
    </citation>
    <scope>NUCLEOTIDE SEQUENCE [LARGE SCALE GENOMIC DNA]</scope>
    <source>
        <strain evidence="2 3">ATCC 11559</strain>
    </source>
</reference>
<dbReference type="Proteomes" id="UP000242381">
    <property type="component" value="Unassembled WGS sequence"/>
</dbReference>
<protein>
    <submittedName>
        <fullName evidence="2">Uncharacterized protein</fullName>
    </submittedName>
</protein>
<evidence type="ECO:0000313" key="3">
    <source>
        <dbReference type="Proteomes" id="UP000242381"/>
    </source>
</evidence>
<proteinExistence type="predicted"/>
<dbReference type="AlphaFoldDB" id="A0A1X0RW54"/>
<feature type="transmembrane region" description="Helical" evidence="1">
    <location>
        <begin position="146"/>
        <end position="167"/>
    </location>
</feature>
<keyword evidence="1" id="KW-0472">Membrane</keyword>
<evidence type="ECO:0000313" key="2">
    <source>
        <dbReference type="EMBL" id="ORE16293.1"/>
    </source>
</evidence>
<feature type="transmembrane region" description="Helical" evidence="1">
    <location>
        <begin position="271"/>
        <end position="290"/>
    </location>
</feature>
<evidence type="ECO:0000256" key="1">
    <source>
        <dbReference type="SAM" id="Phobius"/>
    </source>
</evidence>
<keyword evidence="1" id="KW-0812">Transmembrane</keyword>